<name>A0A0N4VQZ7_ENTVE</name>
<dbReference type="WBParaSite" id="EVEC_0001345601-mRNA-1">
    <property type="protein sequence ID" value="EVEC_0001345601-mRNA-1"/>
    <property type="gene ID" value="EVEC_0001345601"/>
</dbReference>
<protein>
    <submittedName>
        <fullName evidence="3">CPG4 domain-containing protein</fullName>
    </submittedName>
</protein>
<organism evidence="3">
    <name type="scientific">Enterobius vermicularis</name>
    <name type="common">Human pinworm</name>
    <dbReference type="NCBI Taxonomy" id="51028"/>
    <lineage>
        <taxon>Eukaryota</taxon>
        <taxon>Metazoa</taxon>
        <taxon>Ecdysozoa</taxon>
        <taxon>Nematoda</taxon>
        <taxon>Chromadorea</taxon>
        <taxon>Rhabditida</taxon>
        <taxon>Spirurina</taxon>
        <taxon>Oxyuridomorpha</taxon>
        <taxon>Oxyuroidea</taxon>
        <taxon>Oxyuridae</taxon>
        <taxon>Enterobius</taxon>
    </lineage>
</organism>
<dbReference type="EMBL" id="UXUI01015367">
    <property type="protein sequence ID" value="VDD97843.1"/>
    <property type="molecule type" value="Genomic_DNA"/>
</dbReference>
<reference evidence="1 2" key="2">
    <citation type="submission" date="2018-10" db="EMBL/GenBank/DDBJ databases">
        <authorList>
            <consortium name="Pathogen Informatics"/>
        </authorList>
    </citation>
    <scope>NUCLEOTIDE SEQUENCE [LARGE SCALE GENOMIC DNA]</scope>
</reference>
<accession>A0A0N4VQZ7</accession>
<sequence>MILEAGTYLAERFAENDKGYCNEFKSKLEEFVSSMRGICPGRGPQLMFCNSVKRMLHGMYTQDDECDFDCGEVVKQANDGFDDIDSYVTPTIDFQSEGIDSRADSHVAAEPGSANLSWNLFEFALIFLICSLVFS</sequence>
<reference evidence="3" key="1">
    <citation type="submission" date="2017-02" db="UniProtKB">
        <authorList>
            <consortium name="WormBaseParasite"/>
        </authorList>
    </citation>
    <scope>IDENTIFICATION</scope>
</reference>
<evidence type="ECO:0000313" key="3">
    <source>
        <dbReference type="WBParaSite" id="EVEC_0001345601-mRNA-1"/>
    </source>
</evidence>
<dbReference type="Proteomes" id="UP000274131">
    <property type="component" value="Unassembled WGS sequence"/>
</dbReference>
<dbReference type="OrthoDB" id="5912739at2759"/>
<evidence type="ECO:0000313" key="1">
    <source>
        <dbReference type="EMBL" id="VDD97843.1"/>
    </source>
</evidence>
<dbReference type="AlphaFoldDB" id="A0A0N4VQZ7"/>
<keyword evidence="2" id="KW-1185">Reference proteome</keyword>
<proteinExistence type="predicted"/>
<evidence type="ECO:0000313" key="2">
    <source>
        <dbReference type="Proteomes" id="UP000274131"/>
    </source>
</evidence>
<gene>
    <name evidence="1" type="ORF">EVEC_LOCUS12594</name>
</gene>